<feature type="active site" evidence="13">
    <location>
        <position position="278"/>
    </location>
</feature>
<dbReference type="EC" id="2.3.1.180" evidence="3 13"/>
<dbReference type="SUPFAM" id="SSF53901">
    <property type="entry name" value="Thiolase-like"/>
    <property type="match status" value="1"/>
</dbReference>
<feature type="active site" evidence="13">
    <location>
        <position position="248"/>
    </location>
</feature>
<dbReference type="PANTHER" id="PTHR34069">
    <property type="entry name" value="3-OXOACYL-[ACYL-CARRIER-PROTEIN] SYNTHASE 3"/>
    <property type="match status" value="1"/>
</dbReference>
<organism evidence="16 17">
    <name type="scientific">Legionella busanensis</name>
    <dbReference type="NCBI Taxonomy" id="190655"/>
    <lineage>
        <taxon>Bacteria</taxon>
        <taxon>Pseudomonadati</taxon>
        <taxon>Pseudomonadota</taxon>
        <taxon>Gammaproteobacteria</taxon>
        <taxon>Legionellales</taxon>
        <taxon>Legionellaceae</taxon>
        <taxon>Legionella</taxon>
    </lineage>
</organism>
<evidence type="ECO:0000256" key="4">
    <source>
        <dbReference type="ARBA" id="ARBA00022490"/>
    </source>
</evidence>
<comment type="function">
    <text evidence="13">Catalyzes the condensation reaction of fatty acid synthesis by the addition to an acyl acceptor of two carbons from malonyl-ACP. Catalyzes the first condensation reaction which initiates fatty acid synthesis and may therefore play a role in governing the total rate of fatty acid production. Possesses both acetoacetyl-ACP synthase and acetyl transacylase activities. Its substrate specificity determines the biosynthesis of branched-chain and/or straight-chain of fatty acids.</text>
</comment>
<gene>
    <name evidence="16" type="primary">fabH_2</name>
    <name evidence="13" type="synonym">fabH</name>
    <name evidence="16" type="ORF">NCTC13316_01429</name>
</gene>
<comment type="similarity">
    <text evidence="2 13">Belongs to the thiolase-like superfamily. FabH family.</text>
</comment>
<dbReference type="Proteomes" id="UP000254794">
    <property type="component" value="Unassembled WGS sequence"/>
</dbReference>
<dbReference type="EMBL" id="UGOD01000001">
    <property type="protein sequence ID" value="STX51334.1"/>
    <property type="molecule type" value="Genomic_DNA"/>
</dbReference>
<evidence type="ECO:0000256" key="8">
    <source>
        <dbReference type="ARBA" id="ARBA00023098"/>
    </source>
</evidence>
<evidence type="ECO:0000256" key="3">
    <source>
        <dbReference type="ARBA" id="ARBA00012333"/>
    </source>
</evidence>
<evidence type="ECO:0000259" key="15">
    <source>
        <dbReference type="Pfam" id="PF08545"/>
    </source>
</evidence>
<comment type="subunit">
    <text evidence="13">Homodimer.</text>
</comment>
<evidence type="ECO:0000256" key="5">
    <source>
        <dbReference type="ARBA" id="ARBA00022516"/>
    </source>
</evidence>
<dbReference type="GO" id="GO:0004315">
    <property type="term" value="F:3-oxoacyl-[acyl-carrier-protein] synthase activity"/>
    <property type="evidence" value="ECO:0007669"/>
    <property type="project" value="InterPro"/>
</dbReference>
<feature type="domain" description="Beta-ketoacyl-[acyl-carrier-protein] synthase III N-terminal" evidence="15">
    <location>
        <begin position="108"/>
        <end position="187"/>
    </location>
</feature>
<dbReference type="HAMAP" id="MF_01815">
    <property type="entry name" value="FabH"/>
    <property type="match status" value="1"/>
</dbReference>
<keyword evidence="17" id="KW-1185">Reference proteome</keyword>
<dbReference type="InterPro" id="IPR004655">
    <property type="entry name" value="FabH"/>
</dbReference>
<evidence type="ECO:0000256" key="9">
    <source>
        <dbReference type="ARBA" id="ARBA00023160"/>
    </source>
</evidence>
<comment type="pathway">
    <text evidence="1 13">Lipid metabolism; fatty acid biosynthesis.</text>
</comment>
<dbReference type="GO" id="GO:0033818">
    <property type="term" value="F:beta-ketoacyl-acyl-carrier-protein synthase III activity"/>
    <property type="evidence" value="ECO:0007669"/>
    <property type="project" value="UniProtKB-UniRule"/>
</dbReference>
<keyword evidence="9 13" id="KW-0275">Fatty acid biosynthesis</keyword>
<evidence type="ECO:0000313" key="16">
    <source>
        <dbReference type="EMBL" id="STX51334.1"/>
    </source>
</evidence>
<dbReference type="NCBIfam" id="TIGR00747">
    <property type="entry name" value="fabH"/>
    <property type="match status" value="1"/>
</dbReference>
<name>A0A378JJI4_9GAMM</name>
<protein>
    <recommendedName>
        <fullName evidence="3 13">Beta-ketoacyl-[acyl-carrier-protein] synthase III</fullName>
        <shortName evidence="13">Beta-ketoacyl-ACP synthase III</shortName>
        <shortName evidence="13">KAS III</shortName>
        <ecNumber evidence="3 13">2.3.1.180</ecNumber>
    </recommendedName>
    <alternativeName>
        <fullName evidence="13">3-oxoacyl-[acyl-carrier-protein] synthase 3</fullName>
    </alternativeName>
    <alternativeName>
        <fullName evidence="13">3-oxoacyl-[acyl-carrier-protein] synthase III</fullName>
    </alternativeName>
</protein>
<keyword evidence="5 13" id="KW-0444">Lipid biosynthesis</keyword>
<feature type="domain" description="Beta-ketoacyl-[acyl-carrier-protein] synthase III C-terminal" evidence="14">
    <location>
        <begin position="232"/>
        <end position="321"/>
    </location>
</feature>
<keyword evidence="6 13" id="KW-0808">Transferase</keyword>
<dbReference type="InterPro" id="IPR013751">
    <property type="entry name" value="ACP_syn_III_N"/>
</dbReference>
<evidence type="ECO:0000256" key="7">
    <source>
        <dbReference type="ARBA" id="ARBA00022832"/>
    </source>
</evidence>
<evidence type="ECO:0000313" key="17">
    <source>
        <dbReference type="Proteomes" id="UP000254794"/>
    </source>
</evidence>
<evidence type="ECO:0000256" key="2">
    <source>
        <dbReference type="ARBA" id="ARBA00008642"/>
    </source>
</evidence>
<dbReference type="Pfam" id="PF08545">
    <property type="entry name" value="ACP_syn_III"/>
    <property type="match status" value="1"/>
</dbReference>
<dbReference type="InterPro" id="IPR016039">
    <property type="entry name" value="Thiolase-like"/>
</dbReference>
<dbReference type="AlphaFoldDB" id="A0A378JJI4"/>
<dbReference type="InterPro" id="IPR013747">
    <property type="entry name" value="ACP_syn_III_C"/>
</dbReference>
<dbReference type="FunFam" id="3.40.47.10:FF:000004">
    <property type="entry name" value="3-oxoacyl-[acyl-carrier-protein] synthase 3"/>
    <property type="match status" value="1"/>
</dbReference>
<accession>A0A378JJI4</accession>
<dbReference type="UniPathway" id="UPA00094"/>
<keyword evidence="8 13" id="KW-0443">Lipid metabolism</keyword>
<evidence type="ECO:0000256" key="13">
    <source>
        <dbReference type="HAMAP-Rule" id="MF_01815"/>
    </source>
</evidence>
<proteinExistence type="inferred from homology"/>
<dbReference type="GO" id="GO:0044550">
    <property type="term" value="P:secondary metabolite biosynthetic process"/>
    <property type="evidence" value="ECO:0007669"/>
    <property type="project" value="TreeGrafter"/>
</dbReference>
<feature type="region of interest" description="ACP-binding" evidence="13">
    <location>
        <begin position="249"/>
        <end position="253"/>
    </location>
</feature>
<comment type="catalytic activity">
    <reaction evidence="12">
        <text>malonyl-[ACP] + acetyl-CoA + H(+) = 3-oxobutanoyl-[ACP] + CO2 + CoA</text>
        <dbReference type="Rhea" id="RHEA:12080"/>
        <dbReference type="Rhea" id="RHEA-COMP:9623"/>
        <dbReference type="Rhea" id="RHEA-COMP:9625"/>
        <dbReference type="ChEBI" id="CHEBI:15378"/>
        <dbReference type="ChEBI" id="CHEBI:16526"/>
        <dbReference type="ChEBI" id="CHEBI:57287"/>
        <dbReference type="ChEBI" id="CHEBI:57288"/>
        <dbReference type="ChEBI" id="CHEBI:78449"/>
        <dbReference type="ChEBI" id="CHEBI:78450"/>
        <dbReference type="EC" id="2.3.1.180"/>
    </reaction>
    <physiologicalReaction direction="left-to-right" evidence="12">
        <dbReference type="Rhea" id="RHEA:12081"/>
    </physiologicalReaction>
</comment>
<dbReference type="CDD" id="cd00830">
    <property type="entry name" value="KAS_III"/>
    <property type="match status" value="1"/>
</dbReference>
<dbReference type="NCBIfam" id="NF006829">
    <property type="entry name" value="PRK09352.1"/>
    <property type="match status" value="1"/>
</dbReference>
<evidence type="ECO:0000256" key="11">
    <source>
        <dbReference type="ARBA" id="ARBA00023315"/>
    </source>
</evidence>
<dbReference type="PANTHER" id="PTHR34069:SF2">
    <property type="entry name" value="BETA-KETOACYL-[ACYL-CARRIER-PROTEIN] SYNTHASE III"/>
    <property type="match status" value="1"/>
</dbReference>
<dbReference type="Pfam" id="PF08541">
    <property type="entry name" value="ACP_syn_III_C"/>
    <property type="match status" value="1"/>
</dbReference>
<keyword evidence="7 13" id="KW-0276">Fatty acid metabolism</keyword>
<evidence type="ECO:0000256" key="10">
    <source>
        <dbReference type="ARBA" id="ARBA00023268"/>
    </source>
</evidence>
<evidence type="ECO:0000259" key="14">
    <source>
        <dbReference type="Pfam" id="PF08541"/>
    </source>
</evidence>
<comment type="subcellular location">
    <subcellularLocation>
        <location evidence="13">Cytoplasm</location>
    </subcellularLocation>
</comment>
<evidence type="ECO:0000256" key="1">
    <source>
        <dbReference type="ARBA" id="ARBA00005194"/>
    </source>
</evidence>
<dbReference type="GO" id="GO:0006633">
    <property type="term" value="P:fatty acid biosynthetic process"/>
    <property type="evidence" value="ECO:0007669"/>
    <property type="project" value="UniProtKB-UniRule"/>
</dbReference>
<feature type="active site" evidence="13">
    <location>
        <position position="114"/>
    </location>
</feature>
<dbReference type="GO" id="GO:0005737">
    <property type="term" value="C:cytoplasm"/>
    <property type="evidence" value="ECO:0007669"/>
    <property type="project" value="UniProtKB-SubCell"/>
</dbReference>
<keyword evidence="10 13" id="KW-0511">Multifunctional enzyme</keyword>
<dbReference type="RefSeq" id="WP_115330977.1">
    <property type="nucleotide sequence ID" value="NZ_CAAAHP010000001.1"/>
</dbReference>
<keyword evidence="11 13" id="KW-0012">Acyltransferase</keyword>
<dbReference type="OrthoDB" id="9815506at2"/>
<reference evidence="16 17" key="1">
    <citation type="submission" date="2018-06" db="EMBL/GenBank/DDBJ databases">
        <authorList>
            <consortium name="Pathogen Informatics"/>
            <person name="Doyle S."/>
        </authorList>
    </citation>
    <scope>NUCLEOTIDE SEQUENCE [LARGE SCALE GENOMIC DNA]</scope>
    <source>
        <strain evidence="16 17">NCTC13316</strain>
    </source>
</reference>
<evidence type="ECO:0000256" key="12">
    <source>
        <dbReference type="ARBA" id="ARBA00051096"/>
    </source>
</evidence>
<sequence>MMHAVINGTGSYLPENRLTNYDLETKLNTSHDWIISRTGISSRHIASDYETTSYMAAQAAKQALNSSTINADEINLIIVASCTPDKFFPGIACYVQNALGIKSFIPALDIGAACSGFVYAMDIAKQYIQTGSAKNVLVIGSEAMSRAVDWTDRSTCVLFGDGAGAAILSAQERTPENSGIVASVLHASYDASSLLTYPNSTSLDKKAIIGMRGNEVFKIAVNMMGDIVDEVLEVSNLTKADINWLIPHQANIRIIQGIAKKLELSMSQVIVTIENQGNTSAASIPLALDLAIKEQRIKRGDLLLLESFGGGMTWGAMVVRY</sequence>
<comment type="domain">
    <text evidence="13">The last Arg residue of the ACP-binding site is essential for the weak association between ACP/AcpP and FabH.</text>
</comment>
<dbReference type="Gene3D" id="3.40.47.10">
    <property type="match status" value="1"/>
</dbReference>
<evidence type="ECO:0000256" key="6">
    <source>
        <dbReference type="ARBA" id="ARBA00022679"/>
    </source>
</evidence>
<keyword evidence="4 13" id="KW-0963">Cytoplasm</keyword>